<evidence type="ECO:0000256" key="3">
    <source>
        <dbReference type="ARBA" id="ARBA00023027"/>
    </source>
</evidence>
<dbReference type="SUPFAM" id="SSF51735">
    <property type="entry name" value="NAD(P)-binding Rossmann-fold domains"/>
    <property type="match status" value="1"/>
</dbReference>
<dbReference type="RefSeq" id="WP_126108690.1">
    <property type="nucleotide sequence ID" value="NZ_CP034465.1"/>
</dbReference>
<proteinExistence type="inferred from homology"/>
<dbReference type="AlphaFoldDB" id="A0A3S9H8A7"/>
<dbReference type="GO" id="GO:0016618">
    <property type="term" value="F:hydroxypyruvate reductase [NAD(P)H] activity"/>
    <property type="evidence" value="ECO:0007669"/>
    <property type="project" value="TreeGrafter"/>
</dbReference>
<dbReference type="GO" id="GO:0051287">
    <property type="term" value="F:NAD binding"/>
    <property type="evidence" value="ECO:0007669"/>
    <property type="project" value="InterPro"/>
</dbReference>
<feature type="domain" description="D-isomer specific 2-hydroxyacid dehydrogenase NAD-binding" evidence="6">
    <location>
        <begin position="118"/>
        <end position="293"/>
    </location>
</feature>
<evidence type="ECO:0000256" key="1">
    <source>
        <dbReference type="ARBA" id="ARBA00005854"/>
    </source>
</evidence>
<evidence type="ECO:0000313" key="7">
    <source>
        <dbReference type="EMBL" id="AZP03599.1"/>
    </source>
</evidence>
<dbReference type="InterPro" id="IPR050223">
    <property type="entry name" value="D-isomer_2-hydroxyacid_DH"/>
</dbReference>
<dbReference type="Pfam" id="PF02826">
    <property type="entry name" value="2-Hacid_dh_C"/>
    <property type="match status" value="1"/>
</dbReference>
<dbReference type="OrthoDB" id="9805416at2"/>
<feature type="domain" description="D-isomer specific 2-hydroxyacid dehydrogenase catalytic" evidence="5">
    <location>
        <begin position="18"/>
        <end position="323"/>
    </location>
</feature>
<comment type="similarity">
    <text evidence="1 4">Belongs to the D-isomer specific 2-hydroxyacid dehydrogenase family.</text>
</comment>
<dbReference type="GO" id="GO:0030267">
    <property type="term" value="F:glyoxylate reductase (NADPH) activity"/>
    <property type="evidence" value="ECO:0007669"/>
    <property type="project" value="TreeGrafter"/>
</dbReference>
<dbReference type="Pfam" id="PF00389">
    <property type="entry name" value="2-Hacid_dh"/>
    <property type="match status" value="1"/>
</dbReference>
<dbReference type="Gene3D" id="3.40.50.720">
    <property type="entry name" value="NAD(P)-binding Rossmann-like Domain"/>
    <property type="match status" value="2"/>
</dbReference>
<dbReference type="InterPro" id="IPR006140">
    <property type="entry name" value="D-isomer_DH_NAD-bd"/>
</dbReference>
<organism evidence="7 8">
    <name type="scientific">Jeotgalibaca ciconiae</name>
    <dbReference type="NCBI Taxonomy" id="2496265"/>
    <lineage>
        <taxon>Bacteria</taxon>
        <taxon>Bacillati</taxon>
        <taxon>Bacillota</taxon>
        <taxon>Bacilli</taxon>
        <taxon>Lactobacillales</taxon>
        <taxon>Carnobacteriaceae</taxon>
        <taxon>Jeotgalibaca</taxon>
    </lineage>
</organism>
<sequence length="333" mass="37851">MLKAVFIFADKIKDRDYSPSVLEEIGKHVEILEPRLTKDNYMEYWDLIEQADIIFSGIGAPRMDKEFLDHAPNLKAIFYAAGTMKHILTDDEAWSREITITTANVANAIPVAEYTLGQILLSLKNSWYLSRKLREEKTYTNGIDYSIAGVYDSTVGIISLSQIGKLVIDHLKNFQVDIALYDPFVTDEQAKELGVKLCSLEELFEISDVVSLHAPRLPETMRMITGEHLQSMKKNATFINTARGEIVREEEMIEVLKNRSDLTALLDVTAPEPPESDSPLYTLGNVFLTPHIAGSVGKERQRLGMFMLEELKRYLDNEPLKYQITKEAFKHMA</sequence>
<dbReference type="PANTHER" id="PTHR10996:SF178">
    <property type="entry name" value="2-HYDROXYACID DEHYDROGENASE YGL185C-RELATED"/>
    <property type="match status" value="1"/>
</dbReference>
<dbReference type="InterPro" id="IPR006139">
    <property type="entry name" value="D-isomer_2_OHA_DH_cat_dom"/>
</dbReference>
<protein>
    <submittedName>
        <fullName evidence="7">Hydroxyacid dehydrogenase</fullName>
    </submittedName>
</protein>
<evidence type="ECO:0000259" key="5">
    <source>
        <dbReference type="Pfam" id="PF00389"/>
    </source>
</evidence>
<dbReference type="KEGG" id="jeh:EJN90_02330"/>
<dbReference type="GO" id="GO:0005829">
    <property type="term" value="C:cytosol"/>
    <property type="evidence" value="ECO:0007669"/>
    <property type="project" value="TreeGrafter"/>
</dbReference>
<reference evidence="8" key="1">
    <citation type="submission" date="2018-12" db="EMBL/GenBank/DDBJ databases">
        <title>Complete genome sequencing of Jeotgalibaca sp. H21T32.</title>
        <authorList>
            <person name="Bae J.-W."/>
            <person name="Lee S.-Y."/>
        </authorList>
    </citation>
    <scope>NUCLEOTIDE SEQUENCE [LARGE SCALE GENOMIC DNA]</scope>
    <source>
        <strain evidence="8">H21T32</strain>
    </source>
</reference>
<name>A0A3S9H8A7_9LACT</name>
<accession>A0A3S9H8A7</accession>
<evidence type="ECO:0000256" key="2">
    <source>
        <dbReference type="ARBA" id="ARBA00023002"/>
    </source>
</evidence>
<keyword evidence="2 4" id="KW-0560">Oxidoreductase</keyword>
<evidence type="ECO:0000259" key="6">
    <source>
        <dbReference type="Pfam" id="PF02826"/>
    </source>
</evidence>
<dbReference type="InterPro" id="IPR036291">
    <property type="entry name" value="NAD(P)-bd_dom_sf"/>
</dbReference>
<gene>
    <name evidence="7" type="ORF">EJN90_02330</name>
</gene>
<evidence type="ECO:0000313" key="8">
    <source>
        <dbReference type="Proteomes" id="UP000273326"/>
    </source>
</evidence>
<dbReference type="Proteomes" id="UP000273326">
    <property type="component" value="Chromosome"/>
</dbReference>
<dbReference type="PANTHER" id="PTHR10996">
    <property type="entry name" value="2-HYDROXYACID DEHYDROGENASE-RELATED"/>
    <property type="match status" value="1"/>
</dbReference>
<dbReference type="CDD" id="cd12167">
    <property type="entry name" value="2-Hacid_dh_8"/>
    <property type="match status" value="1"/>
</dbReference>
<keyword evidence="8" id="KW-1185">Reference proteome</keyword>
<evidence type="ECO:0000256" key="4">
    <source>
        <dbReference type="RuleBase" id="RU003719"/>
    </source>
</evidence>
<dbReference type="SUPFAM" id="SSF52283">
    <property type="entry name" value="Formate/glycerate dehydrogenase catalytic domain-like"/>
    <property type="match status" value="1"/>
</dbReference>
<keyword evidence="3" id="KW-0520">NAD</keyword>
<dbReference type="EMBL" id="CP034465">
    <property type="protein sequence ID" value="AZP03599.1"/>
    <property type="molecule type" value="Genomic_DNA"/>
</dbReference>